<gene>
    <name evidence="6" type="ORF">CQY20_07145</name>
</gene>
<comment type="cofactor">
    <cofactor evidence="1">
        <name>FAD</name>
        <dbReference type="ChEBI" id="CHEBI:57692"/>
    </cofactor>
</comment>
<accession>A0A2A7NB65</accession>
<protein>
    <submittedName>
        <fullName evidence="6">FAD-binding dehydrogenase</fullName>
    </submittedName>
</protein>
<dbReference type="Pfam" id="PF00890">
    <property type="entry name" value="FAD_binding_2"/>
    <property type="match status" value="1"/>
</dbReference>
<organism evidence="6 7">
    <name type="scientific">Mycolicibacterium agri</name>
    <name type="common">Mycobacterium agri</name>
    <dbReference type="NCBI Taxonomy" id="36811"/>
    <lineage>
        <taxon>Bacteria</taxon>
        <taxon>Bacillati</taxon>
        <taxon>Actinomycetota</taxon>
        <taxon>Actinomycetes</taxon>
        <taxon>Mycobacteriales</taxon>
        <taxon>Mycobacteriaceae</taxon>
        <taxon>Mycolicibacterium</taxon>
    </lineage>
</organism>
<dbReference type="EMBL" id="PDCP01000009">
    <property type="protein sequence ID" value="PEG40698.1"/>
    <property type="molecule type" value="Genomic_DNA"/>
</dbReference>
<sequence>MDTIPSDEERPVTNSDTYDVLVVGGGGAGLAAAVVAAERGASVALVERQDKLGGTTAYSVGSLTAADTPLQRRKGIHDDPVELVEDMWAFDPALLHGDAPELRRLYAVESGRTYDWLVDHGVVFAGPYPEPPHRVPRMHNVIPNSRSYIARLSSAARRAGVQIRLRTEVTRLLTDGDAHVTGLETSGPSGMSQLLARRGVILASGDFSGNATMRKEHLPEGAHRAIPINEGALGLGHQLAAEVGAQLVQMDQLFGPQLRFPPPPKTGFLDRLPLWQWLCRLEGMVVSLLPSAALRPIVKSLLVSHMSPSNALFDAGAVLVDGSGARIGSEQAPAEELSRRPDRRGFIVLDETTAAEFEHEPNYISTAPGIAFAYFSDYVRGRPDLITRAPSVDTLAEAIGVNQHNLQDTIASSILRPPLVAMGPVFSMLTVTEGALAVDTDLRVLRGDGSPIGGLYAAGGVGQGGMLLKGHGHHIGWAMTSGRLAGQAVTRNLNRGAS</sequence>
<dbReference type="PANTHER" id="PTHR43400:SF7">
    <property type="entry name" value="FAD-DEPENDENT OXIDOREDUCTASE 2 FAD BINDING DOMAIN-CONTAINING PROTEIN"/>
    <property type="match status" value="1"/>
</dbReference>
<dbReference type="SUPFAM" id="SSF51905">
    <property type="entry name" value="FAD/NAD(P)-binding domain"/>
    <property type="match status" value="1"/>
</dbReference>
<dbReference type="InterPro" id="IPR036188">
    <property type="entry name" value="FAD/NAD-bd_sf"/>
</dbReference>
<keyword evidence="2" id="KW-0285">Flavoprotein</keyword>
<dbReference type="Proteomes" id="UP000220914">
    <property type="component" value="Unassembled WGS sequence"/>
</dbReference>
<dbReference type="OrthoDB" id="9813348at2"/>
<dbReference type="Gene3D" id="3.50.50.60">
    <property type="entry name" value="FAD/NAD(P)-binding domain"/>
    <property type="match status" value="3"/>
</dbReference>
<evidence type="ECO:0000256" key="2">
    <source>
        <dbReference type="ARBA" id="ARBA00022630"/>
    </source>
</evidence>
<dbReference type="PRINTS" id="PR00411">
    <property type="entry name" value="PNDRDTASEI"/>
</dbReference>
<feature type="domain" description="FAD-dependent oxidoreductase 2 FAD-binding" evidence="5">
    <location>
        <begin position="19"/>
        <end position="466"/>
    </location>
</feature>
<evidence type="ECO:0000313" key="6">
    <source>
        <dbReference type="EMBL" id="PEG40698.1"/>
    </source>
</evidence>
<evidence type="ECO:0000313" key="7">
    <source>
        <dbReference type="Proteomes" id="UP000220914"/>
    </source>
</evidence>
<dbReference type="InterPro" id="IPR050315">
    <property type="entry name" value="FAD-oxidoreductase_2"/>
</dbReference>
<evidence type="ECO:0000256" key="1">
    <source>
        <dbReference type="ARBA" id="ARBA00001974"/>
    </source>
</evidence>
<dbReference type="SUPFAM" id="SSF56425">
    <property type="entry name" value="Succinate dehydrogenase/fumarate reductase flavoprotein, catalytic domain"/>
    <property type="match status" value="1"/>
</dbReference>
<comment type="caution">
    <text evidence="6">The sequence shown here is derived from an EMBL/GenBank/DDBJ whole genome shotgun (WGS) entry which is preliminary data.</text>
</comment>
<dbReference type="InterPro" id="IPR003953">
    <property type="entry name" value="FAD-dep_OxRdtase_2_FAD-bd"/>
</dbReference>
<keyword evidence="7" id="KW-1185">Reference proteome</keyword>
<evidence type="ECO:0000256" key="4">
    <source>
        <dbReference type="ARBA" id="ARBA00023002"/>
    </source>
</evidence>
<dbReference type="InterPro" id="IPR027477">
    <property type="entry name" value="Succ_DH/fumarate_Rdtase_cat_sf"/>
</dbReference>
<keyword evidence="4" id="KW-0560">Oxidoreductase</keyword>
<keyword evidence="3" id="KW-0274">FAD</keyword>
<evidence type="ECO:0000259" key="5">
    <source>
        <dbReference type="Pfam" id="PF00890"/>
    </source>
</evidence>
<evidence type="ECO:0000256" key="3">
    <source>
        <dbReference type="ARBA" id="ARBA00022827"/>
    </source>
</evidence>
<reference evidence="6 7" key="1">
    <citation type="submission" date="2017-10" db="EMBL/GenBank/DDBJ databases">
        <title>The new phylogeny of genus Mycobacterium.</title>
        <authorList>
            <person name="Tortoli E."/>
            <person name="Trovato A."/>
            <person name="Cirillo D.M."/>
        </authorList>
    </citation>
    <scope>NUCLEOTIDE SEQUENCE [LARGE SCALE GENOMIC DNA]</scope>
    <source>
        <strain evidence="6 7">CCUG37673</strain>
    </source>
</reference>
<dbReference type="AlphaFoldDB" id="A0A2A7NB65"/>
<name>A0A2A7NB65_MYCAG</name>
<proteinExistence type="predicted"/>
<dbReference type="PANTHER" id="PTHR43400">
    <property type="entry name" value="FUMARATE REDUCTASE"/>
    <property type="match status" value="1"/>
</dbReference>
<dbReference type="Gene3D" id="3.90.700.10">
    <property type="entry name" value="Succinate dehydrogenase/fumarate reductase flavoprotein, catalytic domain"/>
    <property type="match status" value="2"/>
</dbReference>
<dbReference type="GO" id="GO:0033765">
    <property type="term" value="F:steroid dehydrogenase activity, acting on the CH-CH group of donors"/>
    <property type="evidence" value="ECO:0007669"/>
    <property type="project" value="UniProtKB-ARBA"/>
</dbReference>